<name>X1MXM6_9ZZZZ</name>
<sequence length="141" mass="16862">MTEALLSTLIEKTGEAVKSFGYKQSTLKQYDRAWRCLKDYFFKHGRKTFSEKLVEKYISKQKKQLDRGKINMQKHRFTRRAVSILNEYHSQGYITWKLPKRSTATQLREHFFIQLYEAYISQLLKEHKSPATVHKYGTYSK</sequence>
<gene>
    <name evidence="1" type="ORF">S06H3_29144</name>
</gene>
<organism evidence="1">
    <name type="scientific">marine sediment metagenome</name>
    <dbReference type="NCBI Taxonomy" id="412755"/>
    <lineage>
        <taxon>unclassified sequences</taxon>
        <taxon>metagenomes</taxon>
        <taxon>ecological metagenomes</taxon>
    </lineage>
</organism>
<proteinExistence type="predicted"/>
<reference evidence="1" key="1">
    <citation type="journal article" date="2014" name="Front. Microbiol.">
        <title>High frequency of phylogenetically diverse reductive dehalogenase-homologous genes in deep subseafloor sedimentary metagenomes.</title>
        <authorList>
            <person name="Kawai M."/>
            <person name="Futagami T."/>
            <person name="Toyoda A."/>
            <person name="Takaki Y."/>
            <person name="Nishi S."/>
            <person name="Hori S."/>
            <person name="Arai W."/>
            <person name="Tsubouchi T."/>
            <person name="Morono Y."/>
            <person name="Uchiyama I."/>
            <person name="Ito T."/>
            <person name="Fujiyama A."/>
            <person name="Inagaki F."/>
            <person name="Takami H."/>
        </authorList>
    </citation>
    <scope>NUCLEOTIDE SEQUENCE</scope>
    <source>
        <strain evidence="1">Expedition CK06-06</strain>
    </source>
</reference>
<feature type="non-terminal residue" evidence="1">
    <location>
        <position position="141"/>
    </location>
</feature>
<dbReference type="AlphaFoldDB" id="X1MXM6"/>
<evidence type="ECO:0000313" key="1">
    <source>
        <dbReference type="EMBL" id="GAI19445.1"/>
    </source>
</evidence>
<dbReference type="EMBL" id="BARV01017064">
    <property type="protein sequence ID" value="GAI19445.1"/>
    <property type="molecule type" value="Genomic_DNA"/>
</dbReference>
<protein>
    <recommendedName>
        <fullName evidence="2">Core-binding (CB) domain-containing protein</fullName>
    </recommendedName>
</protein>
<accession>X1MXM6</accession>
<evidence type="ECO:0008006" key="2">
    <source>
        <dbReference type="Google" id="ProtNLM"/>
    </source>
</evidence>
<comment type="caution">
    <text evidence="1">The sequence shown here is derived from an EMBL/GenBank/DDBJ whole genome shotgun (WGS) entry which is preliminary data.</text>
</comment>